<sequence>MAAKTETRTGNGPALEVERRLLIAGIWQRGNGPTRQVLDKYTCAELAPLETASDEQIAAAVAAAHAAFEDGAPTPWERGEILDRAAALVEIQTGILVRTMQAEAGFTEADAAGEVKRCIQTLKLSAEEARRLKGDVVPLEGAPGQAGRLAFTLRLPIGVVAAITPFNSPLNTVTHKLAPAFAAGNPVVLKPSSNTPFTAAKLCEILVEAGMPDGFLSLVHGGAEVARTLLADQRIRFFAFTGSTEVGREIQRSAGLRRSQMELGSIAFTVLCDDADLDRALPKIASAGYRKAGQVCTSVQILLVHEAIADQVEQRLAPLVADLPYGDPHQSETVVGPLISEGDAKRIANWIEDAVAGGARKLAGGDRQGTVVPPTLLADINPEMAVGCREIFGPVVCIERFSRLDEAIARVNSTPYGLATGLFTNGLDAALASARRMRVGGVHINETSSSRVDLMPYGGSKDSGFGREGPHYAIQEMTEERIITITA</sequence>
<comment type="caution">
    <text evidence="4">The sequence shown here is derived from an EMBL/GenBank/DDBJ whole genome shotgun (WGS) entry which is preliminary data.</text>
</comment>
<proteinExistence type="inferred from homology"/>
<keyword evidence="5" id="KW-1185">Reference proteome</keyword>
<evidence type="ECO:0000259" key="3">
    <source>
        <dbReference type="Pfam" id="PF00171"/>
    </source>
</evidence>
<dbReference type="EMBL" id="JAHWQX010000002">
    <property type="protein sequence ID" value="MBW3097225.1"/>
    <property type="molecule type" value="Genomic_DNA"/>
</dbReference>
<evidence type="ECO:0000313" key="4">
    <source>
        <dbReference type="EMBL" id="MBW3097225.1"/>
    </source>
</evidence>
<evidence type="ECO:0000256" key="1">
    <source>
        <dbReference type="ARBA" id="ARBA00009986"/>
    </source>
</evidence>
<reference evidence="4" key="1">
    <citation type="submission" date="2021-07" db="EMBL/GenBank/DDBJ databases">
        <title>Pseudohoeflea marina sp. nov. a polyhydroxyalcanoate-producing bacterium.</title>
        <authorList>
            <person name="Zheng W."/>
            <person name="Yu S."/>
            <person name="Huang Y."/>
        </authorList>
    </citation>
    <scope>NUCLEOTIDE SEQUENCE</scope>
    <source>
        <strain evidence="4">DP4N28-3</strain>
    </source>
</reference>
<comment type="similarity">
    <text evidence="1">Belongs to the aldehyde dehydrogenase family.</text>
</comment>
<name>A0ABS6WMW0_9HYPH</name>
<dbReference type="PANTHER" id="PTHR42991">
    <property type="entry name" value="ALDEHYDE DEHYDROGENASE"/>
    <property type="match status" value="1"/>
</dbReference>
<organism evidence="4 5">
    <name type="scientific">Pseudohoeflea coraliihabitans</name>
    <dbReference type="NCBI Taxonomy" id="2860393"/>
    <lineage>
        <taxon>Bacteria</taxon>
        <taxon>Pseudomonadati</taxon>
        <taxon>Pseudomonadota</taxon>
        <taxon>Alphaproteobacteria</taxon>
        <taxon>Hyphomicrobiales</taxon>
        <taxon>Rhizobiaceae</taxon>
        <taxon>Pseudohoeflea</taxon>
    </lineage>
</organism>
<protein>
    <submittedName>
        <fullName evidence="4">Aldehyde dehydrogenase family protein</fullName>
    </submittedName>
</protein>
<dbReference type="Pfam" id="PF00171">
    <property type="entry name" value="Aldedh"/>
    <property type="match status" value="1"/>
</dbReference>
<dbReference type="InterPro" id="IPR015590">
    <property type="entry name" value="Aldehyde_DH_dom"/>
</dbReference>
<feature type="domain" description="Aldehyde dehydrogenase" evidence="3">
    <location>
        <begin position="27"/>
        <end position="481"/>
    </location>
</feature>
<keyword evidence="2" id="KW-0560">Oxidoreductase</keyword>
<evidence type="ECO:0000256" key="2">
    <source>
        <dbReference type="ARBA" id="ARBA00023002"/>
    </source>
</evidence>
<dbReference type="PANTHER" id="PTHR42991:SF1">
    <property type="entry name" value="ALDEHYDE DEHYDROGENASE"/>
    <property type="match status" value="1"/>
</dbReference>
<accession>A0ABS6WMW0</accession>
<dbReference type="RefSeq" id="WP_219201154.1">
    <property type="nucleotide sequence ID" value="NZ_JAHWQX010000002.1"/>
</dbReference>
<dbReference type="Proteomes" id="UP001430804">
    <property type="component" value="Unassembled WGS sequence"/>
</dbReference>
<gene>
    <name evidence="4" type="ORF">KY465_08030</name>
</gene>
<dbReference type="InterPro" id="IPR051020">
    <property type="entry name" value="ALDH-related_metabolic_enz"/>
</dbReference>
<evidence type="ECO:0000313" key="5">
    <source>
        <dbReference type="Proteomes" id="UP001430804"/>
    </source>
</evidence>